<dbReference type="GO" id="GO:0009734">
    <property type="term" value="P:auxin-activated signaling pathway"/>
    <property type="evidence" value="ECO:0007669"/>
    <property type="project" value="UniProtKB-KW"/>
</dbReference>
<organism evidence="6 7">
    <name type="scientific">Arabis nemorensis</name>
    <dbReference type="NCBI Taxonomy" id="586526"/>
    <lineage>
        <taxon>Eukaryota</taxon>
        <taxon>Viridiplantae</taxon>
        <taxon>Streptophyta</taxon>
        <taxon>Embryophyta</taxon>
        <taxon>Tracheophyta</taxon>
        <taxon>Spermatophyta</taxon>
        <taxon>Magnoliopsida</taxon>
        <taxon>eudicotyledons</taxon>
        <taxon>Gunneridae</taxon>
        <taxon>Pentapetalae</taxon>
        <taxon>rosids</taxon>
        <taxon>malvids</taxon>
        <taxon>Brassicales</taxon>
        <taxon>Brassicaceae</taxon>
        <taxon>Arabideae</taxon>
        <taxon>Arabis</taxon>
    </lineage>
</organism>
<dbReference type="PANTHER" id="PTHR31419">
    <property type="entry name" value="PROTEIN PIN-LIKES 2"/>
    <property type="match status" value="1"/>
</dbReference>
<keyword evidence="5" id="KW-0927">Auxin signaling pathway</keyword>
<comment type="subcellular location">
    <subcellularLocation>
        <location evidence="1">Endomembrane system</location>
        <topology evidence="1">Multi-pass membrane protein</topology>
    </subcellularLocation>
</comment>
<dbReference type="GO" id="GO:0012505">
    <property type="term" value="C:endomembrane system"/>
    <property type="evidence" value="ECO:0007669"/>
    <property type="project" value="UniProtKB-SubCell"/>
</dbReference>
<evidence type="ECO:0000313" key="7">
    <source>
        <dbReference type="Proteomes" id="UP000489600"/>
    </source>
</evidence>
<sequence length="122" mass="14078">MLLQSKSPCLLPRKFRLLKFACLYKTRNLEEEGIQGKTRLHRSLFSSEKFKLKQIVKPAIVASILAMILGSIPFTKKLIFTNGAPLFFFTDSCMILGTRKFKTRFQDNSGNYIWTVGVWCHQ</sequence>
<dbReference type="EMBL" id="CABITT030000004">
    <property type="protein sequence ID" value="VVB00740.1"/>
    <property type="molecule type" value="Genomic_DNA"/>
</dbReference>
<dbReference type="InterPro" id="IPR004776">
    <property type="entry name" value="Mem_transp_PIN-like"/>
</dbReference>
<dbReference type="AlphaFoldDB" id="A0A565BGM7"/>
<evidence type="ECO:0000256" key="5">
    <source>
        <dbReference type="ARBA" id="ARBA00023294"/>
    </source>
</evidence>
<dbReference type="Pfam" id="PF03547">
    <property type="entry name" value="Mem_trans"/>
    <property type="match status" value="1"/>
</dbReference>
<dbReference type="GO" id="GO:0080162">
    <property type="term" value="P:endoplasmic reticulum to cytosol auxin transport"/>
    <property type="evidence" value="ECO:0007669"/>
    <property type="project" value="InterPro"/>
</dbReference>
<dbReference type="Proteomes" id="UP000489600">
    <property type="component" value="Unassembled WGS sequence"/>
</dbReference>
<evidence type="ECO:0000256" key="4">
    <source>
        <dbReference type="ARBA" id="ARBA00023136"/>
    </source>
</evidence>
<dbReference type="GO" id="GO:0016020">
    <property type="term" value="C:membrane"/>
    <property type="evidence" value="ECO:0007669"/>
    <property type="project" value="InterPro"/>
</dbReference>
<keyword evidence="2" id="KW-0812">Transmembrane</keyword>
<keyword evidence="7" id="KW-1185">Reference proteome</keyword>
<evidence type="ECO:0000256" key="3">
    <source>
        <dbReference type="ARBA" id="ARBA00022989"/>
    </source>
</evidence>
<evidence type="ECO:0000256" key="2">
    <source>
        <dbReference type="ARBA" id="ARBA00022692"/>
    </source>
</evidence>
<accession>A0A565BGM7</accession>
<dbReference type="PANTHER" id="PTHR31419:SF1">
    <property type="entry name" value="PROTEIN PIN-LIKES 6"/>
    <property type="match status" value="1"/>
</dbReference>
<proteinExistence type="predicted"/>
<gene>
    <name evidence="6" type="ORF">ANE_LOCUS11184</name>
</gene>
<dbReference type="InterPro" id="IPR039305">
    <property type="entry name" value="PILS2/6"/>
</dbReference>
<name>A0A565BGM7_9BRAS</name>
<dbReference type="OrthoDB" id="10544751at2759"/>
<protein>
    <submittedName>
        <fullName evidence="6">Uncharacterized protein</fullName>
    </submittedName>
</protein>
<keyword evidence="3" id="KW-1133">Transmembrane helix</keyword>
<keyword evidence="4" id="KW-0472">Membrane</keyword>
<evidence type="ECO:0000313" key="6">
    <source>
        <dbReference type="EMBL" id="VVB00740.1"/>
    </source>
</evidence>
<comment type="caution">
    <text evidence="6">The sequence shown here is derived from an EMBL/GenBank/DDBJ whole genome shotgun (WGS) entry which is preliminary data.</text>
</comment>
<evidence type="ECO:0000256" key="1">
    <source>
        <dbReference type="ARBA" id="ARBA00004127"/>
    </source>
</evidence>
<reference evidence="6" key="1">
    <citation type="submission" date="2019-07" db="EMBL/GenBank/DDBJ databases">
        <authorList>
            <person name="Dittberner H."/>
        </authorList>
    </citation>
    <scope>NUCLEOTIDE SEQUENCE [LARGE SCALE GENOMIC DNA]</scope>
</reference>